<dbReference type="GO" id="GO:0003676">
    <property type="term" value="F:nucleic acid binding"/>
    <property type="evidence" value="ECO:0007669"/>
    <property type="project" value="InterPro"/>
</dbReference>
<dbReference type="GO" id="GO:0016787">
    <property type="term" value="F:hydrolase activity"/>
    <property type="evidence" value="ECO:0007669"/>
    <property type="project" value="UniProtKB-KW"/>
</dbReference>
<evidence type="ECO:0000256" key="4">
    <source>
        <dbReference type="ARBA" id="ARBA00022840"/>
    </source>
</evidence>
<dbReference type="GO" id="GO:0003724">
    <property type="term" value="F:RNA helicase activity"/>
    <property type="evidence" value="ECO:0007669"/>
    <property type="project" value="InterPro"/>
</dbReference>
<dbReference type="CDD" id="cd00268">
    <property type="entry name" value="DEADc"/>
    <property type="match status" value="1"/>
</dbReference>
<reference evidence="12 13" key="1">
    <citation type="journal article" date="2017" name="Antonie Van Leeuwenhoek">
        <title>Rhizobium rhizosphaerae sp. nov., a novel species isolated from rice rhizosphere.</title>
        <authorList>
            <person name="Zhao J.J."/>
            <person name="Zhang J."/>
            <person name="Zhang R.J."/>
            <person name="Zhang C.W."/>
            <person name="Yin H.Q."/>
            <person name="Zhang X.X."/>
        </authorList>
    </citation>
    <scope>NUCLEOTIDE SEQUENCE [LARGE SCALE GENOMIC DNA]</scope>
    <source>
        <strain evidence="12 13">BSs20135</strain>
    </source>
</reference>
<dbReference type="PANTHER" id="PTHR47959:SF17">
    <property type="entry name" value="ATP-DEPENDENT RNA HELICASE DEAD BOX FAMILY"/>
    <property type="match status" value="1"/>
</dbReference>
<evidence type="ECO:0000259" key="11">
    <source>
        <dbReference type="PROSITE" id="PS51195"/>
    </source>
</evidence>
<evidence type="ECO:0000256" key="8">
    <source>
        <dbReference type="SAM" id="MobiDB-lite"/>
    </source>
</evidence>
<protein>
    <submittedName>
        <fullName evidence="12">ATP-dependent RNA helicase srmB</fullName>
    </submittedName>
</protein>
<dbReference type="CDD" id="cd18787">
    <property type="entry name" value="SF2_C_DEAD"/>
    <property type="match status" value="1"/>
</dbReference>
<organism evidence="12 13">
    <name type="scientific">Paraglaciecola arctica BSs20135</name>
    <dbReference type="NCBI Taxonomy" id="493475"/>
    <lineage>
        <taxon>Bacteria</taxon>
        <taxon>Pseudomonadati</taxon>
        <taxon>Pseudomonadota</taxon>
        <taxon>Gammaproteobacteria</taxon>
        <taxon>Alteromonadales</taxon>
        <taxon>Alteromonadaceae</taxon>
        <taxon>Paraglaciecola</taxon>
    </lineage>
</organism>
<dbReference type="PROSITE" id="PS00039">
    <property type="entry name" value="DEAD_ATP_HELICASE"/>
    <property type="match status" value="1"/>
</dbReference>
<evidence type="ECO:0000259" key="9">
    <source>
        <dbReference type="PROSITE" id="PS51192"/>
    </source>
</evidence>
<accession>K6Y7L1</accession>
<feature type="region of interest" description="Disordered" evidence="8">
    <location>
        <begin position="385"/>
        <end position="444"/>
    </location>
</feature>
<dbReference type="InterPro" id="IPR014001">
    <property type="entry name" value="Helicase_ATP-bd"/>
</dbReference>
<evidence type="ECO:0000256" key="6">
    <source>
        <dbReference type="PROSITE-ProRule" id="PRU00552"/>
    </source>
</evidence>
<dbReference type="InterPro" id="IPR014014">
    <property type="entry name" value="RNA_helicase_DEAD_Q_motif"/>
</dbReference>
<dbReference type="PROSITE" id="PS51192">
    <property type="entry name" value="HELICASE_ATP_BIND_1"/>
    <property type="match status" value="1"/>
</dbReference>
<dbReference type="Pfam" id="PF00270">
    <property type="entry name" value="DEAD"/>
    <property type="match status" value="1"/>
</dbReference>
<dbReference type="EMBL" id="BAEO01000042">
    <property type="protein sequence ID" value="GAC19926.1"/>
    <property type="molecule type" value="Genomic_DNA"/>
</dbReference>
<evidence type="ECO:0000313" key="12">
    <source>
        <dbReference type="EMBL" id="GAC19926.1"/>
    </source>
</evidence>
<keyword evidence="3 7" id="KW-0347">Helicase</keyword>
<dbReference type="PANTHER" id="PTHR47959">
    <property type="entry name" value="ATP-DEPENDENT RNA HELICASE RHLE-RELATED"/>
    <property type="match status" value="1"/>
</dbReference>
<dbReference type="Gene3D" id="3.40.50.300">
    <property type="entry name" value="P-loop containing nucleotide triphosphate hydrolases"/>
    <property type="match status" value="2"/>
</dbReference>
<dbReference type="AlphaFoldDB" id="K6Y7L1"/>
<keyword evidence="1 7" id="KW-0547">Nucleotide-binding</keyword>
<sequence>MQFTDLPIHHNLLKALEVKGLDTPTEIQSKAIPYGLMGKDLIASSKTGSGKTLAFLLPAVQRVLTKQPLSRRDPRVLILAPTRELAKQVFLQLKGLIAKQQLKAALILGGENFNDQVKALKHHPQFIVGTAGRVADHLAGKSLFLNGLEMLILDEADRMLDLGFAPQLRLINQAADHRKRQSMMFSATLDSAAMHELTQSLLKSPQRISVGSAGEEHKDIQQQFYLADHVTHKELLLSHMINQQEYRQIIVFTATRTDTERLTVILKEQGLHAVALSGDLTQGQRNNIMSEFGRGQHHILVTTDIASRGLDLLNVALVVNFDLPKLADEYVHRVGRTGRAGNKGQAVSFVGPKDWFSFLAIKSFMQQNIEFNEIEGLTAKFKGLKPPKAKVAPSKKSTNKKVNQKDKPQQAPNRVKTMQGKEAGDMPMKRKPRAILKPEDDLEE</sequence>
<evidence type="ECO:0000256" key="7">
    <source>
        <dbReference type="RuleBase" id="RU000492"/>
    </source>
</evidence>
<dbReference type="GO" id="GO:0005524">
    <property type="term" value="F:ATP binding"/>
    <property type="evidence" value="ECO:0007669"/>
    <property type="project" value="UniProtKB-KW"/>
</dbReference>
<dbReference type="InterPro" id="IPR011545">
    <property type="entry name" value="DEAD/DEAH_box_helicase_dom"/>
</dbReference>
<dbReference type="eggNOG" id="COG0513">
    <property type="taxonomic scope" value="Bacteria"/>
</dbReference>
<dbReference type="GO" id="GO:0005829">
    <property type="term" value="C:cytosol"/>
    <property type="evidence" value="ECO:0007669"/>
    <property type="project" value="TreeGrafter"/>
</dbReference>
<dbReference type="InterPro" id="IPR027417">
    <property type="entry name" value="P-loop_NTPase"/>
</dbReference>
<feature type="domain" description="Helicase ATP-binding" evidence="9">
    <location>
        <begin position="32"/>
        <end position="207"/>
    </location>
</feature>
<dbReference type="OrthoDB" id="9805696at2"/>
<feature type="short sequence motif" description="Q motif" evidence="6">
    <location>
        <begin position="1"/>
        <end position="29"/>
    </location>
</feature>
<evidence type="ECO:0000256" key="3">
    <source>
        <dbReference type="ARBA" id="ARBA00022806"/>
    </source>
</evidence>
<evidence type="ECO:0000256" key="1">
    <source>
        <dbReference type="ARBA" id="ARBA00022741"/>
    </source>
</evidence>
<dbReference type="PROSITE" id="PS51195">
    <property type="entry name" value="Q_MOTIF"/>
    <property type="match status" value="1"/>
</dbReference>
<dbReference type="SUPFAM" id="SSF52540">
    <property type="entry name" value="P-loop containing nucleoside triphosphate hydrolases"/>
    <property type="match status" value="1"/>
</dbReference>
<dbReference type="InterPro" id="IPR000629">
    <property type="entry name" value="RNA-helicase_DEAD-box_CS"/>
</dbReference>
<dbReference type="InterPro" id="IPR001650">
    <property type="entry name" value="Helicase_C-like"/>
</dbReference>
<keyword evidence="4 7" id="KW-0067">ATP-binding</keyword>
<dbReference type="InterPro" id="IPR050079">
    <property type="entry name" value="DEAD_box_RNA_helicase"/>
</dbReference>
<proteinExistence type="inferred from homology"/>
<feature type="domain" description="DEAD-box RNA helicase Q" evidence="11">
    <location>
        <begin position="1"/>
        <end position="29"/>
    </location>
</feature>
<dbReference type="PROSITE" id="PS51194">
    <property type="entry name" value="HELICASE_CTER"/>
    <property type="match status" value="1"/>
</dbReference>
<dbReference type="Pfam" id="PF00271">
    <property type="entry name" value="Helicase_C"/>
    <property type="match status" value="1"/>
</dbReference>
<dbReference type="SMART" id="SM00490">
    <property type="entry name" value="HELICc"/>
    <property type="match status" value="1"/>
</dbReference>
<dbReference type="InterPro" id="IPR044742">
    <property type="entry name" value="DEAD/DEAH_RhlB"/>
</dbReference>
<evidence type="ECO:0000256" key="5">
    <source>
        <dbReference type="ARBA" id="ARBA00038437"/>
    </source>
</evidence>
<dbReference type="STRING" id="493475.GARC_2963"/>
<gene>
    <name evidence="12" type="primary">srmB</name>
    <name evidence="12" type="ORF">GARC_2963</name>
</gene>
<name>K6Y7L1_9ALTE</name>
<evidence type="ECO:0000259" key="10">
    <source>
        <dbReference type="PROSITE" id="PS51194"/>
    </source>
</evidence>
<keyword evidence="13" id="KW-1185">Reference proteome</keyword>
<dbReference type="Proteomes" id="UP000006327">
    <property type="component" value="Unassembled WGS sequence"/>
</dbReference>
<dbReference type="RefSeq" id="WP_007621318.1">
    <property type="nucleotide sequence ID" value="NZ_BAEO01000042.1"/>
</dbReference>
<feature type="domain" description="Helicase C-terminal" evidence="10">
    <location>
        <begin position="235"/>
        <end position="392"/>
    </location>
</feature>
<evidence type="ECO:0000313" key="13">
    <source>
        <dbReference type="Proteomes" id="UP000006327"/>
    </source>
</evidence>
<comment type="caution">
    <text evidence="12">The sequence shown here is derived from an EMBL/GenBank/DDBJ whole genome shotgun (WGS) entry which is preliminary data.</text>
</comment>
<keyword evidence="2 7" id="KW-0378">Hydrolase</keyword>
<comment type="similarity">
    <text evidence="5 7">Belongs to the DEAD box helicase family.</text>
</comment>
<dbReference type="SMART" id="SM00487">
    <property type="entry name" value="DEXDc"/>
    <property type="match status" value="1"/>
</dbReference>
<evidence type="ECO:0000256" key="2">
    <source>
        <dbReference type="ARBA" id="ARBA00022801"/>
    </source>
</evidence>